<accession>A0ABX0AIJ7</accession>
<comment type="caution">
    <text evidence="1">The sequence shown here is derived from an EMBL/GenBank/DDBJ whole genome shotgun (WGS) entry which is preliminary data.</text>
</comment>
<evidence type="ECO:0000313" key="2">
    <source>
        <dbReference type="Proteomes" id="UP001429354"/>
    </source>
</evidence>
<proteinExistence type="predicted"/>
<evidence type="ECO:0000313" key="1">
    <source>
        <dbReference type="EMBL" id="NDK39053.1"/>
    </source>
</evidence>
<dbReference type="Proteomes" id="UP001429354">
    <property type="component" value="Unassembled WGS sequence"/>
</dbReference>
<keyword evidence="2" id="KW-1185">Reference proteome</keyword>
<dbReference type="SUPFAM" id="SSF48076">
    <property type="entry name" value="LigA subunit of an aromatic-ring-opening dioxygenase LigAB"/>
    <property type="match status" value="1"/>
</dbReference>
<evidence type="ECO:0008006" key="3">
    <source>
        <dbReference type="Google" id="ProtNLM"/>
    </source>
</evidence>
<dbReference type="RefSeq" id="WP_162349623.1">
    <property type="nucleotide sequence ID" value="NZ_QOVG01000005.1"/>
</dbReference>
<dbReference type="InterPro" id="IPR036622">
    <property type="entry name" value="LigA_sf"/>
</dbReference>
<dbReference type="EMBL" id="QOVG01000005">
    <property type="protein sequence ID" value="NDK39053.1"/>
    <property type="molecule type" value="Genomic_DNA"/>
</dbReference>
<reference evidence="1 2" key="1">
    <citation type="submission" date="2018-07" db="EMBL/GenBank/DDBJ databases">
        <title>Whole genome Sequencing of Pseudoxanthomonas gei KCTC 32298 (T).</title>
        <authorList>
            <person name="Kumar S."/>
            <person name="Bansal K."/>
            <person name="Kaur A."/>
            <person name="Patil P."/>
            <person name="Sharma S."/>
            <person name="Patil P.B."/>
        </authorList>
    </citation>
    <scope>NUCLEOTIDE SEQUENCE [LARGE SCALE GENOMIC DNA]</scope>
    <source>
        <strain evidence="1 2">KCTC 32298</strain>
    </source>
</reference>
<sequence length="74" mass="8008">MSKSKLLDLMNKLGSDAALEAEYLKDPEAVLDRAGVSDDERKAMLASDYAAVGKLTGLEEGQYATNHTIKTYNA</sequence>
<dbReference type="Gene3D" id="1.10.700.10">
    <property type="entry name" value="Dioxygenase LigAB, LigA subunit"/>
    <property type="match status" value="1"/>
</dbReference>
<protein>
    <recommendedName>
        <fullName evidence="3">Extradiol ring-cleavage dioxygenase LigAB LigA subunit domain-containing protein</fullName>
    </recommendedName>
</protein>
<name>A0ABX0AIJ7_9GAMM</name>
<gene>
    <name evidence="1" type="ORF">DT603_09390</name>
</gene>
<organism evidence="1 2">
    <name type="scientific">Pseudoxanthomonas gei</name>
    <dbReference type="NCBI Taxonomy" id="1383030"/>
    <lineage>
        <taxon>Bacteria</taxon>
        <taxon>Pseudomonadati</taxon>
        <taxon>Pseudomonadota</taxon>
        <taxon>Gammaproteobacteria</taxon>
        <taxon>Lysobacterales</taxon>
        <taxon>Lysobacteraceae</taxon>
        <taxon>Pseudoxanthomonas</taxon>
    </lineage>
</organism>